<comment type="caution">
    <text evidence="2">The sequence shown here is derived from an EMBL/GenBank/DDBJ whole genome shotgun (WGS) entry which is preliminary data.</text>
</comment>
<evidence type="ECO:0000313" key="2">
    <source>
        <dbReference type="EMBL" id="MDI6098164.1"/>
    </source>
</evidence>
<dbReference type="Gene3D" id="3.60.21.10">
    <property type="match status" value="1"/>
</dbReference>
<name>A0ABT6WEL5_9ACTN</name>
<accession>A0ABT6WEL5</accession>
<reference evidence="2 3" key="1">
    <citation type="submission" date="2023-05" db="EMBL/GenBank/DDBJ databases">
        <title>Actinoplanes sp. NEAU-A12 genome sequencing.</title>
        <authorList>
            <person name="Wang Z.-S."/>
        </authorList>
    </citation>
    <scope>NUCLEOTIDE SEQUENCE [LARGE SCALE GENOMIC DNA]</scope>
    <source>
        <strain evidence="2 3">NEAU-A12</strain>
    </source>
</reference>
<dbReference type="Proteomes" id="UP001241758">
    <property type="component" value="Unassembled WGS sequence"/>
</dbReference>
<dbReference type="Pfam" id="PF00149">
    <property type="entry name" value="Metallophos"/>
    <property type="match status" value="1"/>
</dbReference>
<sequence length="279" mass="29106">MRPTRRRDRKYGLIDMRLLDGRPERLATIPYRAAGPGGVARNLQLAVERLRVDTLPGGCTALLATGDLQGIATSRDTGKPALLGIALAGYLGLWAESGLFPAPGDIAVLLTGDLYSAPDADLRGATGDVSTVWAAFAAAGCPAVVGIAGNHDELSPAWADDPGPGVALLDGTRYHHGDLTVAGVSGVIGVPAKPFRRTEEAFLATVDALTDPPPDVLLLHEGPRGTGPDQPGRATLRARLERRPPPLTLCGHVHWARPIAPLGAGHILNVDARAVLLTT</sequence>
<gene>
    <name evidence="2" type="ORF">QLQ12_06050</name>
</gene>
<protein>
    <submittedName>
        <fullName evidence="2">Metallophosphoesterase</fullName>
    </submittedName>
</protein>
<feature type="domain" description="Calcineurin-like phosphoesterase" evidence="1">
    <location>
        <begin position="104"/>
        <end position="255"/>
    </location>
</feature>
<dbReference type="RefSeq" id="WP_282757680.1">
    <property type="nucleotide sequence ID" value="NZ_JASCTH010000003.1"/>
</dbReference>
<dbReference type="InterPro" id="IPR029052">
    <property type="entry name" value="Metallo-depent_PP-like"/>
</dbReference>
<proteinExistence type="predicted"/>
<evidence type="ECO:0000259" key="1">
    <source>
        <dbReference type="Pfam" id="PF00149"/>
    </source>
</evidence>
<dbReference type="SUPFAM" id="SSF56300">
    <property type="entry name" value="Metallo-dependent phosphatases"/>
    <property type="match status" value="1"/>
</dbReference>
<organism evidence="2 3">
    <name type="scientific">Actinoplanes sandaracinus</name>
    <dbReference type="NCBI Taxonomy" id="3045177"/>
    <lineage>
        <taxon>Bacteria</taxon>
        <taxon>Bacillati</taxon>
        <taxon>Actinomycetota</taxon>
        <taxon>Actinomycetes</taxon>
        <taxon>Micromonosporales</taxon>
        <taxon>Micromonosporaceae</taxon>
        <taxon>Actinoplanes</taxon>
    </lineage>
</organism>
<evidence type="ECO:0000313" key="3">
    <source>
        <dbReference type="Proteomes" id="UP001241758"/>
    </source>
</evidence>
<dbReference type="EMBL" id="JASCTH010000003">
    <property type="protein sequence ID" value="MDI6098164.1"/>
    <property type="molecule type" value="Genomic_DNA"/>
</dbReference>
<dbReference type="InterPro" id="IPR004843">
    <property type="entry name" value="Calcineurin-like_PHP"/>
</dbReference>
<keyword evidence="3" id="KW-1185">Reference proteome</keyword>